<dbReference type="OrthoDB" id="2021103at2759"/>
<evidence type="ECO:0000256" key="9">
    <source>
        <dbReference type="ARBA" id="ARBA00061157"/>
    </source>
</evidence>
<keyword evidence="13" id="KW-1185">Reference proteome</keyword>
<proteinExistence type="inferred from homology"/>
<comment type="similarity">
    <text evidence="9">Belongs to the WRKY group I family.</text>
</comment>
<dbReference type="InterPro" id="IPR044810">
    <property type="entry name" value="WRKY_plant"/>
</dbReference>
<evidence type="ECO:0000256" key="7">
    <source>
        <dbReference type="ARBA" id="ARBA00023163"/>
    </source>
</evidence>
<comment type="caution">
    <text evidence="12">The sequence shown here is derived from an EMBL/GenBank/DDBJ whole genome shotgun (WGS) entry which is preliminary data.</text>
</comment>
<dbReference type="PANTHER" id="PTHR31221:SF130">
    <property type="entry name" value="WRKY TRANSCRIPTION FACTOR 3-RELATED"/>
    <property type="match status" value="1"/>
</dbReference>
<gene>
    <name evidence="12" type="ORF">COLO4_27955</name>
</gene>
<dbReference type="Pfam" id="PF03106">
    <property type="entry name" value="WRKY"/>
    <property type="match status" value="2"/>
</dbReference>
<dbReference type="GO" id="GO:0005634">
    <property type="term" value="C:nucleus"/>
    <property type="evidence" value="ECO:0007669"/>
    <property type="project" value="UniProtKB-SubCell"/>
</dbReference>
<dbReference type="InterPro" id="IPR036576">
    <property type="entry name" value="WRKY_dom_sf"/>
</dbReference>
<reference evidence="13" key="1">
    <citation type="submission" date="2013-09" db="EMBL/GenBank/DDBJ databases">
        <title>Corchorus olitorius genome sequencing.</title>
        <authorList>
            <person name="Alam M."/>
            <person name="Haque M.S."/>
            <person name="Islam M.S."/>
            <person name="Emdad E.M."/>
            <person name="Islam M.M."/>
            <person name="Ahmed B."/>
            <person name="Halim A."/>
            <person name="Hossen Q.M.M."/>
            <person name="Hossain M.Z."/>
            <person name="Ahmed R."/>
            <person name="Khan M.M."/>
            <person name="Islam R."/>
            <person name="Rashid M.M."/>
            <person name="Khan S.A."/>
            <person name="Rahman M.S."/>
            <person name="Alam M."/>
            <person name="Yahiya A.S."/>
            <person name="Khan M.S."/>
            <person name="Azam M.S."/>
            <person name="Haque T."/>
            <person name="Lashkar M.Z.H."/>
            <person name="Akhand A.I."/>
            <person name="Morshed G."/>
            <person name="Roy S."/>
            <person name="Uddin K.S."/>
            <person name="Rabeya T."/>
            <person name="Hossain A.S."/>
            <person name="Chowdhury A."/>
            <person name="Snigdha A.R."/>
            <person name="Mortoza M.S."/>
            <person name="Matin S.A."/>
            <person name="Hoque S.M.E."/>
            <person name="Islam M.K."/>
            <person name="Roy D.K."/>
            <person name="Haider R."/>
            <person name="Moosa M.M."/>
            <person name="Elias S.M."/>
            <person name="Hasan A.M."/>
            <person name="Jahan S."/>
            <person name="Shafiuddin M."/>
            <person name="Mahmood N."/>
            <person name="Shommy N.S."/>
        </authorList>
    </citation>
    <scope>NUCLEOTIDE SEQUENCE [LARGE SCALE GENOMIC DNA]</scope>
    <source>
        <strain evidence="13">cv. O-4</strain>
    </source>
</reference>
<dbReference type="PROSITE" id="PS50811">
    <property type="entry name" value="WRKY"/>
    <property type="match status" value="2"/>
</dbReference>
<feature type="region of interest" description="Disordered" evidence="10">
    <location>
        <begin position="81"/>
        <end position="115"/>
    </location>
</feature>
<comment type="subcellular location">
    <subcellularLocation>
        <location evidence="1">Nucleus</location>
    </subcellularLocation>
</comment>
<evidence type="ECO:0000256" key="4">
    <source>
        <dbReference type="ARBA" id="ARBA00022833"/>
    </source>
</evidence>
<keyword evidence="5" id="KW-0805">Transcription regulation</keyword>
<evidence type="ECO:0000256" key="3">
    <source>
        <dbReference type="ARBA" id="ARBA00022737"/>
    </source>
</evidence>
<feature type="compositionally biased region" description="Polar residues" evidence="10">
    <location>
        <begin position="98"/>
        <end position="114"/>
    </location>
</feature>
<evidence type="ECO:0000256" key="8">
    <source>
        <dbReference type="ARBA" id="ARBA00023242"/>
    </source>
</evidence>
<dbReference type="EMBL" id="AWUE01019716">
    <property type="protein sequence ID" value="OMO71927.1"/>
    <property type="molecule type" value="Genomic_DNA"/>
</dbReference>
<protein>
    <submittedName>
        <fullName evidence="12">DNA-binding WRKY</fullName>
    </submittedName>
</protein>
<dbReference type="PANTHER" id="PTHR31221">
    <property type="entry name" value="WRKY TRANSCRIPTION FACTOR PROTEIN 1-RELATED"/>
    <property type="match status" value="1"/>
</dbReference>
<keyword evidence="2" id="KW-0479">Metal-binding</keyword>
<evidence type="ECO:0000259" key="11">
    <source>
        <dbReference type="PROSITE" id="PS50811"/>
    </source>
</evidence>
<dbReference type="FunFam" id="2.20.25.80:FF:000006">
    <property type="entry name" value="WRKY transcription factor"/>
    <property type="match status" value="1"/>
</dbReference>
<feature type="domain" description="WRKY" evidence="11">
    <location>
        <begin position="240"/>
        <end position="279"/>
    </location>
</feature>
<dbReference type="InterPro" id="IPR003657">
    <property type="entry name" value="WRKY_dom"/>
</dbReference>
<feature type="domain" description="WRKY" evidence="11">
    <location>
        <begin position="286"/>
        <end position="351"/>
    </location>
</feature>
<dbReference type="AlphaFoldDB" id="A0A1R3HNC6"/>
<keyword evidence="7" id="KW-0804">Transcription</keyword>
<evidence type="ECO:0000256" key="1">
    <source>
        <dbReference type="ARBA" id="ARBA00004123"/>
    </source>
</evidence>
<dbReference type="Gene3D" id="2.20.25.80">
    <property type="entry name" value="WRKY domain"/>
    <property type="match status" value="2"/>
</dbReference>
<sequence length="405" mass="43452">MAGNQEHQPSSQPSKTVAPQRPTITPPPRPFGEALFNGGPGMLGYSPGPMTLLSNFLSDTDEYKSFSQLLAGAMASPAAAAAAQRPNFPPTTTTTEEQSNNTGAGAGSDTGSRLRQNKPAGLVISQPPPMFMMSPGLSPGFLESPGFSVFSPVAQGPFGMTHQQALAQVTAQAAQIQADHSSAPATSLTQLPSHTASATANQQIPTSLPASSVTVKEQSDVSLSDQKSQPASFLVDKPADDGYNWRKYGQKQVKGSEFPRSYYKCTHPGCPVKKKVERSLDGQTTSEVDLLDDGYRWRKYGQKVVKGNPYPRSYYKCTTPGCNVRKHVERAATDPKAVITTYEGKHNHEVPAAKTSSHNTANNTASQVRMQNMVTDKHAATNRADFGNNSQQPVACLRLKEEQIT</sequence>
<feature type="compositionally biased region" description="Polar residues" evidence="10">
    <location>
        <begin position="193"/>
        <end position="231"/>
    </location>
</feature>
<evidence type="ECO:0000313" key="12">
    <source>
        <dbReference type="EMBL" id="OMO71927.1"/>
    </source>
</evidence>
<feature type="region of interest" description="Disordered" evidence="10">
    <location>
        <begin position="1"/>
        <end position="40"/>
    </location>
</feature>
<organism evidence="12 13">
    <name type="scientific">Corchorus olitorius</name>
    <dbReference type="NCBI Taxonomy" id="93759"/>
    <lineage>
        <taxon>Eukaryota</taxon>
        <taxon>Viridiplantae</taxon>
        <taxon>Streptophyta</taxon>
        <taxon>Embryophyta</taxon>
        <taxon>Tracheophyta</taxon>
        <taxon>Spermatophyta</taxon>
        <taxon>Magnoliopsida</taxon>
        <taxon>eudicotyledons</taxon>
        <taxon>Gunneridae</taxon>
        <taxon>Pentapetalae</taxon>
        <taxon>rosids</taxon>
        <taxon>malvids</taxon>
        <taxon>Malvales</taxon>
        <taxon>Malvaceae</taxon>
        <taxon>Grewioideae</taxon>
        <taxon>Apeibeae</taxon>
        <taxon>Corchorus</taxon>
    </lineage>
</organism>
<dbReference type="SMART" id="SM00774">
    <property type="entry name" value="WRKY"/>
    <property type="match status" value="2"/>
</dbReference>
<feature type="compositionally biased region" description="Polar residues" evidence="10">
    <location>
        <begin position="1"/>
        <end position="17"/>
    </location>
</feature>
<dbReference type="GO" id="GO:0003700">
    <property type="term" value="F:DNA-binding transcription factor activity"/>
    <property type="evidence" value="ECO:0007669"/>
    <property type="project" value="InterPro"/>
</dbReference>
<name>A0A1R3HNC6_9ROSI</name>
<dbReference type="SUPFAM" id="SSF118290">
    <property type="entry name" value="WRKY DNA-binding domain"/>
    <property type="match status" value="2"/>
</dbReference>
<accession>A0A1R3HNC6</accession>
<dbReference type="STRING" id="93759.A0A1R3HNC6"/>
<keyword evidence="6 12" id="KW-0238">DNA-binding</keyword>
<evidence type="ECO:0000256" key="6">
    <source>
        <dbReference type="ARBA" id="ARBA00023125"/>
    </source>
</evidence>
<feature type="region of interest" description="Disordered" evidence="10">
    <location>
        <begin position="193"/>
        <end position="236"/>
    </location>
</feature>
<dbReference type="GO" id="GO:0043565">
    <property type="term" value="F:sequence-specific DNA binding"/>
    <property type="evidence" value="ECO:0007669"/>
    <property type="project" value="InterPro"/>
</dbReference>
<keyword evidence="8" id="KW-0539">Nucleus</keyword>
<evidence type="ECO:0000256" key="5">
    <source>
        <dbReference type="ARBA" id="ARBA00023015"/>
    </source>
</evidence>
<evidence type="ECO:0000256" key="2">
    <source>
        <dbReference type="ARBA" id="ARBA00022723"/>
    </source>
</evidence>
<dbReference type="FunFam" id="2.20.25.80:FF:000003">
    <property type="entry name" value="WRKY transcription factor 57"/>
    <property type="match status" value="1"/>
</dbReference>
<dbReference type="GO" id="GO:0046872">
    <property type="term" value="F:metal ion binding"/>
    <property type="evidence" value="ECO:0007669"/>
    <property type="project" value="UniProtKB-KW"/>
</dbReference>
<keyword evidence="4" id="KW-0862">Zinc</keyword>
<evidence type="ECO:0000256" key="10">
    <source>
        <dbReference type="SAM" id="MobiDB-lite"/>
    </source>
</evidence>
<evidence type="ECO:0000313" key="13">
    <source>
        <dbReference type="Proteomes" id="UP000187203"/>
    </source>
</evidence>
<keyword evidence="3" id="KW-0677">Repeat</keyword>
<dbReference type="Proteomes" id="UP000187203">
    <property type="component" value="Unassembled WGS sequence"/>
</dbReference>